<keyword evidence="5 6" id="KW-0472">Membrane</keyword>
<feature type="transmembrane region" description="Helical" evidence="6">
    <location>
        <begin position="327"/>
        <end position="353"/>
    </location>
</feature>
<proteinExistence type="predicted"/>
<evidence type="ECO:0000256" key="3">
    <source>
        <dbReference type="ARBA" id="ARBA00022692"/>
    </source>
</evidence>
<dbReference type="EMBL" id="JACRTF010000001">
    <property type="protein sequence ID" value="MBC8594729.1"/>
    <property type="molecule type" value="Genomic_DNA"/>
</dbReference>
<feature type="transmembrane region" description="Helical" evidence="6">
    <location>
        <begin position="373"/>
        <end position="396"/>
    </location>
</feature>
<feature type="transmembrane region" description="Helical" evidence="6">
    <location>
        <begin position="417"/>
        <end position="438"/>
    </location>
</feature>
<reference evidence="8" key="1">
    <citation type="submission" date="2020-08" db="EMBL/GenBank/DDBJ databases">
        <title>Genome public.</title>
        <authorList>
            <person name="Liu C."/>
            <person name="Sun Q."/>
        </authorList>
    </citation>
    <scope>NUCLEOTIDE SEQUENCE</scope>
    <source>
        <strain evidence="8">N12</strain>
    </source>
</reference>
<dbReference type="InterPro" id="IPR003838">
    <property type="entry name" value="ABC3_permease_C"/>
</dbReference>
<feature type="transmembrane region" description="Helical" evidence="6">
    <location>
        <begin position="655"/>
        <end position="674"/>
    </location>
</feature>
<keyword evidence="4 6" id="KW-1133">Transmembrane helix</keyword>
<evidence type="ECO:0000313" key="9">
    <source>
        <dbReference type="Proteomes" id="UP000651085"/>
    </source>
</evidence>
<dbReference type="RefSeq" id="WP_262435819.1">
    <property type="nucleotide sequence ID" value="NZ_JACRTF010000001.1"/>
</dbReference>
<feature type="domain" description="ABC3 transporter permease C-terminal" evidence="7">
    <location>
        <begin position="657"/>
        <end position="770"/>
    </location>
</feature>
<dbReference type="PANTHER" id="PTHR30572:SF18">
    <property type="entry name" value="ABC-TYPE MACROLIDE FAMILY EXPORT SYSTEM PERMEASE COMPONENT 2"/>
    <property type="match status" value="1"/>
</dbReference>
<evidence type="ECO:0000256" key="4">
    <source>
        <dbReference type="ARBA" id="ARBA00022989"/>
    </source>
</evidence>
<gene>
    <name evidence="8" type="ORF">H8744_16085</name>
</gene>
<feature type="transmembrane region" description="Helical" evidence="6">
    <location>
        <begin position="20"/>
        <end position="41"/>
    </location>
</feature>
<dbReference type="GO" id="GO:0022857">
    <property type="term" value="F:transmembrane transporter activity"/>
    <property type="evidence" value="ECO:0007669"/>
    <property type="project" value="TreeGrafter"/>
</dbReference>
<accession>A0A926FAA5</accession>
<feature type="transmembrane region" description="Helical" evidence="6">
    <location>
        <begin position="706"/>
        <end position="729"/>
    </location>
</feature>
<dbReference type="AlphaFoldDB" id="A0A926FAA5"/>
<keyword evidence="2" id="KW-1003">Cell membrane</keyword>
<evidence type="ECO:0000259" key="7">
    <source>
        <dbReference type="Pfam" id="PF02687"/>
    </source>
</evidence>
<keyword evidence="3 6" id="KW-0812">Transmembrane</keyword>
<feature type="transmembrane region" description="Helical" evidence="6">
    <location>
        <begin position="741"/>
        <end position="763"/>
    </location>
</feature>
<name>A0A926FAA5_9BACT</name>
<keyword evidence="9" id="KW-1185">Reference proteome</keyword>
<feature type="transmembrane region" description="Helical" evidence="6">
    <location>
        <begin position="280"/>
        <end position="306"/>
    </location>
</feature>
<feature type="domain" description="ABC3 transporter permease C-terminal" evidence="7">
    <location>
        <begin position="285"/>
        <end position="399"/>
    </location>
</feature>
<organism evidence="8 9">
    <name type="scientific">Jilunia laotingensis</name>
    <dbReference type="NCBI Taxonomy" id="2763675"/>
    <lineage>
        <taxon>Bacteria</taxon>
        <taxon>Pseudomonadati</taxon>
        <taxon>Bacteroidota</taxon>
        <taxon>Bacteroidia</taxon>
        <taxon>Bacteroidales</taxon>
        <taxon>Bacteroidaceae</taxon>
        <taxon>Jilunia</taxon>
    </lineage>
</organism>
<dbReference type="GO" id="GO:0005886">
    <property type="term" value="C:plasma membrane"/>
    <property type="evidence" value="ECO:0007669"/>
    <property type="project" value="UniProtKB-SubCell"/>
</dbReference>
<sequence length="777" mass="87513">MRQIYYSIKTLLHEWGSNIVRVISLSLGLTIGILLFSQIAFELSFESCYPESERLAMVRCLTTNQNTGETMGDDGTAYDYTVFDKVAATLAQDMPGEVESATCICPFVGSDIFYEDKLLSDVRYLYVDTCFFQTFGIPVLKGNPKDLIMEGSVFVSDRFANKTFGDENPIGKHLSAGKQTDYIIRGIYKGMPDNTILQHDFVASIHKDGGYLNGSGWKGNDIFWAFLRLRNADDVDKVNANVQRVIEKYTPAQFDNWKIEFSVIPLRDRYTESPDAQKRLVIYGFLGFSIFFVAIMNYMLISIATLSRRAKGVGVHKCSGASARNIFGMFMAETGILLLISILVSILLIINARGMVEELLSVSLSSLFTWRTLWVPLLTIVILFVLAGGIPGRLFSRIPVTQVFRRYTDGKKGWKRSLLFVQFMGVSFVVGLLLVTLLQYNHLMSRDMGIRIPGLVEAESWLPQEMVENIKDEIRRQPMVEGVTVSTHSVLGQYWTCGLMSNDGKRIATLNHNYCHYNYPDVMGIKILEGSTMKNQGDLLVNEELVRLMKWTDGAVGKKLNNMSSGSGMDGSIVGVFRNIRNESFYSNQSPIALIADNNANHTFDVRLKEPYDENLKRLNEFVERTFPTVALRFISVDAMVKQGYAAVYRFRNSVWITSCFILIIVIMGLIGYVNDETGRRSKEIAIRKVNGAEASHVLRLVSRDILYVSVFSILIGTVVAYFTGKAWLDQFAEQFEINPFLFIGSAFAIQLLIIICVVLKAWKIANENPVKSIKSE</sequence>
<evidence type="ECO:0000313" key="8">
    <source>
        <dbReference type="EMBL" id="MBC8594729.1"/>
    </source>
</evidence>
<evidence type="ECO:0000256" key="1">
    <source>
        <dbReference type="ARBA" id="ARBA00004651"/>
    </source>
</evidence>
<evidence type="ECO:0000256" key="5">
    <source>
        <dbReference type="ARBA" id="ARBA00023136"/>
    </source>
</evidence>
<dbReference type="InterPro" id="IPR050250">
    <property type="entry name" value="Macrolide_Exporter_MacB"/>
</dbReference>
<dbReference type="Pfam" id="PF02687">
    <property type="entry name" value="FtsX"/>
    <property type="match status" value="2"/>
</dbReference>
<evidence type="ECO:0000256" key="6">
    <source>
        <dbReference type="SAM" id="Phobius"/>
    </source>
</evidence>
<dbReference type="Proteomes" id="UP000651085">
    <property type="component" value="Unassembled WGS sequence"/>
</dbReference>
<dbReference type="PANTHER" id="PTHR30572">
    <property type="entry name" value="MEMBRANE COMPONENT OF TRANSPORTER-RELATED"/>
    <property type="match status" value="1"/>
</dbReference>
<evidence type="ECO:0000256" key="2">
    <source>
        <dbReference type="ARBA" id="ARBA00022475"/>
    </source>
</evidence>
<protein>
    <submittedName>
        <fullName evidence="8">FtsX-like permease family protein</fullName>
    </submittedName>
</protein>
<comment type="caution">
    <text evidence="8">The sequence shown here is derived from an EMBL/GenBank/DDBJ whole genome shotgun (WGS) entry which is preliminary data.</text>
</comment>
<comment type="subcellular location">
    <subcellularLocation>
        <location evidence="1">Cell membrane</location>
        <topology evidence="1">Multi-pass membrane protein</topology>
    </subcellularLocation>
</comment>